<reference evidence="7" key="3">
    <citation type="submission" date="2025-08" db="UniProtKB">
        <authorList>
            <consortium name="Ensembl"/>
        </authorList>
    </citation>
    <scope>IDENTIFICATION</scope>
</reference>
<dbReference type="Gene3D" id="2.60.120.40">
    <property type="match status" value="1"/>
</dbReference>
<dbReference type="PRINTS" id="PR00007">
    <property type="entry name" value="COMPLEMNTC1Q"/>
</dbReference>
<dbReference type="SUPFAM" id="SSF49842">
    <property type="entry name" value="TNF-like"/>
    <property type="match status" value="1"/>
</dbReference>
<dbReference type="Pfam" id="PF00386">
    <property type="entry name" value="C1q"/>
    <property type="match status" value="1"/>
</dbReference>
<dbReference type="PROSITE" id="PS50871">
    <property type="entry name" value="C1Q"/>
    <property type="match status" value="1"/>
</dbReference>
<keyword evidence="3 5" id="KW-0732">Signal</keyword>
<keyword evidence="4" id="KW-0175">Coiled coil</keyword>
<feature type="coiled-coil region" evidence="4">
    <location>
        <begin position="77"/>
        <end position="118"/>
    </location>
</feature>
<keyword evidence="8" id="KW-1185">Reference proteome</keyword>
<sequence length="255" mass="28421">MIPQFSSRFIQRTVTMKTVAVLLALVVCQQSLALVQDTQQLDSQGEESKIIEVSADEQEPVAGDGQNSGQKDIHKVLREMSAMMAELIVEIRHTKEELKAMEDRLRTSENKVKEMKTSLQVQQVAFAASISNVGNIGPFNIETTLIYKKVYINIGRAYNPTTGIFSAPVKGAYYFSFSGHNHSSRSMGLQLMKNGEQMITVFNHASGNRHETATNGISLQLNAGEHVYMQLRANTWIFDNGNDHSTFIGHLLFPL</sequence>
<comment type="subcellular location">
    <subcellularLocation>
        <location evidence="1">Secreted</location>
    </subcellularLocation>
</comment>
<dbReference type="KEGG" id="els:105024567"/>
<protein>
    <recommendedName>
        <fullName evidence="6">C1q domain-containing protein</fullName>
    </recommendedName>
</protein>
<dbReference type="SMART" id="SM00110">
    <property type="entry name" value="C1Q"/>
    <property type="match status" value="1"/>
</dbReference>
<evidence type="ECO:0000256" key="4">
    <source>
        <dbReference type="SAM" id="Coils"/>
    </source>
</evidence>
<dbReference type="PANTHER" id="PTHR22923:SF102">
    <property type="entry name" value="CEREBELLIN 13-RELATED"/>
    <property type="match status" value="1"/>
</dbReference>
<dbReference type="Proteomes" id="UP000265140">
    <property type="component" value="Chromosome 3"/>
</dbReference>
<evidence type="ECO:0000259" key="6">
    <source>
        <dbReference type="PROSITE" id="PS50871"/>
    </source>
</evidence>
<keyword evidence="2" id="KW-0964">Secreted</keyword>
<evidence type="ECO:0000256" key="1">
    <source>
        <dbReference type="ARBA" id="ARBA00004613"/>
    </source>
</evidence>
<dbReference type="InterPro" id="IPR001073">
    <property type="entry name" value="C1q_dom"/>
</dbReference>
<dbReference type="Bgee" id="ENSELUG00000011472">
    <property type="expression patterns" value="Expressed in digestive tract and 1 other cell type or tissue"/>
</dbReference>
<organism evidence="7 8">
    <name type="scientific">Esox lucius</name>
    <name type="common">Northern pike</name>
    <dbReference type="NCBI Taxonomy" id="8010"/>
    <lineage>
        <taxon>Eukaryota</taxon>
        <taxon>Metazoa</taxon>
        <taxon>Chordata</taxon>
        <taxon>Craniata</taxon>
        <taxon>Vertebrata</taxon>
        <taxon>Euteleostomi</taxon>
        <taxon>Actinopterygii</taxon>
        <taxon>Neopterygii</taxon>
        <taxon>Teleostei</taxon>
        <taxon>Protacanthopterygii</taxon>
        <taxon>Esociformes</taxon>
        <taxon>Esocidae</taxon>
        <taxon>Esox</taxon>
    </lineage>
</organism>
<dbReference type="InParanoid" id="A0A3P8Y4S8"/>
<feature type="domain" description="C1q" evidence="6">
    <location>
        <begin position="119"/>
        <end position="255"/>
    </location>
</feature>
<dbReference type="GeneTree" id="ENSGT00950000183116"/>
<dbReference type="GO" id="GO:0005576">
    <property type="term" value="C:extracellular region"/>
    <property type="evidence" value="ECO:0007669"/>
    <property type="project" value="UniProtKB-SubCell"/>
</dbReference>
<evidence type="ECO:0000256" key="5">
    <source>
        <dbReference type="SAM" id="SignalP"/>
    </source>
</evidence>
<dbReference type="Ensembl" id="ENSELUT00000001113.3">
    <property type="protein sequence ID" value="ENSELUP00000011060.2"/>
    <property type="gene ID" value="ENSELUG00000011472.3"/>
</dbReference>
<evidence type="ECO:0000256" key="2">
    <source>
        <dbReference type="ARBA" id="ARBA00022525"/>
    </source>
</evidence>
<dbReference type="InterPro" id="IPR050822">
    <property type="entry name" value="Cerebellin_Synaptic_Org"/>
</dbReference>
<reference evidence="7" key="2">
    <citation type="submission" date="2020-02" db="EMBL/GenBank/DDBJ databases">
        <title>Esox lucius (northern pike) genome, fEsoLuc1, primary haplotype.</title>
        <authorList>
            <person name="Myers G."/>
            <person name="Karagic N."/>
            <person name="Meyer A."/>
            <person name="Pippel M."/>
            <person name="Reichard M."/>
            <person name="Winkler S."/>
            <person name="Tracey A."/>
            <person name="Sims Y."/>
            <person name="Howe K."/>
            <person name="Rhie A."/>
            <person name="Formenti G."/>
            <person name="Durbin R."/>
            <person name="Fedrigo O."/>
            <person name="Jarvis E.D."/>
        </authorList>
    </citation>
    <scope>NUCLEOTIDE SEQUENCE [LARGE SCALE GENOMIC DNA]</scope>
</reference>
<feature type="chain" id="PRO_5044257317" description="C1q domain-containing protein" evidence="5">
    <location>
        <begin position="34"/>
        <end position="255"/>
    </location>
</feature>
<evidence type="ECO:0000313" key="8">
    <source>
        <dbReference type="Proteomes" id="UP000265140"/>
    </source>
</evidence>
<dbReference type="PANTHER" id="PTHR22923">
    <property type="entry name" value="CEREBELLIN-RELATED"/>
    <property type="match status" value="1"/>
</dbReference>
<accession>A0A3P8Y4S8</accession>
<evidence type="ECO:0000256" key="3">
    <source>
        <dbReference type="ARBA" id="ARBA00022729"/>
    </source>
</evidence>
<dbReference type="OMA" id="WIIDNEN"/>
<dbReference type="InterPro" id="IPR008983">
    <property type="entry name" value="Tumour_necrosis_fac-like_dom"/>
</dbReference>
<dbReference type="RefSeq" id="XP_010892891.2">
    <property type="nucleotide sequence ID" value="XM_010894589.3"/>
</dbReference>
<feature type="signal peptide" evidence="5">
    <location>
        <begin position="1"/>
        <end position="33"/>
    </location>
</feature>
<reference evidence="7" key="4">
    <citation type="submission" date="2025-09" db="UniProtKB">
        <authorList>
            <consortium name="Ensembl"/>
        </authorList>
    </citation>
    <scope>IDENTIFICATION</scope>
</reference>
<dbReference type="OrthoDB" id="6154955at2759"/>
<reference evidence="8" key="1">
    <citation type="journal article" date="2014" name="PLoS ONE">
        <title>The genome and linkage map of the northern pike (Esox lucius): conserved synteny revealed between the salmonid sister group and the Neoteleostei.</title>
        <authorList>
            <person name="Rondeau E.B."/>
            <person name="Minkley D.R."/>
            <person name="Leong J.S."/>
            <person name="Messmer A.M."/>
            <person name="Jantzen J.R."/>
            <person name="von Schalburg K.R."/>
            <person name="Lemon C."/>
            <person name="Bird N.H."/>
            <person name="Koop B.F."/>
        </authorList>
    </citation>
    <scope>NUCLEOTIDE SEQUENCE</scope>
</reference>
<dbReference type="GeneID" id="105024567"/>
<dbReference type="AlphaFoldDB" id="A0A3P8Y4S8"/>
<evidence type="ECO:0000313" key="7">
    <source>
        <dbReference type="Ensembl" id="ENSELUP00000011060.2"/>
    </source>
</evidence>
<name>A0A3P8Y4S8_ESOLU</name>
<proteinExistence type="predicted"/>